<gene>
    <name evidence="6" type="ORF">GCM10011309_24040</name>
</gene>
<evidence type="ECO:0000256" key="3">
    <source>
        <dbReference type="ARBA" id="ARBA00022989"/>
    </source>
</evidence>
<keyword evidence="7" id="KW-1185">Reference proteome</keyword>
<organism evidence="6 7">
    <name type="scientific">Litorimonas cladophorae</name>
    <dbReference type="NCBI Taxonomy" id="1220491"/>
    <lineage>
        <taxon>Bacteria</taxon>
        <taxon>Pseudomonadati</taxon>
        <taxon>Pseudomonadota</taxon>
        <taxon>Alphaproteobacteria</taxon>
        <taxon>Maricaulales</taxon>
        <taxon>Robiginitomaculaceae</taxon>
    </lineage>
</organism>
<feature type="transmembrane region" description="Helical" evidence="5">
    <location>
        <begin position="117"/>
        <end position="137"/>
    </location>
</feature>
<feature type="transmembrane region" description="Helical" evidence="5">
    <location>
        <begin position="149"/>
        <end position="167"/>
    </location>
</feature>
<evidence type="ECO:0000313" key="6">
    <source>
        <dbReference type="EMBL" id="GGX73209.1"/>
    </source>
</evidence>
<evidence type="ECO:0000256" key="4">
    <source>
        <dbReference type="ARBA" id="ARBA00023136"/>
    </source>
</evidence>
<comment type="caution">
    <text evidence="6">The sequence shown here is derived from an EMBL/GenBank/DDBJ whole genome shotgun (WGS) entry which is preliminary data.</text>
</comment>
<feature type="transmembrane region" description="Helical" evidence="5">
    <location>
        <begin position="173"/>
        <end position="196"/>
    </location>
</feature>
<dbReference type="EMBL" id="BMYV01000003">
    <property type="protein sequence ID" value="GGX73209.1"/>
    <property type="molecule type" value="Genomic_DNA"/>
</dbReference>
<feature type="transmembrane region" description="Helical" evidence="5">
    <location>
        <begin position="29"/>
        <end position="52"/>
    </location>
</feature>
<dbReference type="GO" id="GO:0016020">
    <property type="term" value="C:membrane"/>
    <property type="evidence" value="ECO:0007669"/>
    <property type="project" value="UniProtKB-SubCell"/>
</dbReference>
<accession>A0A918KRI7</accession>
<evidence type="ECO:0000313" key="7">
    <source>
        <dbReference type="Proteomes" id="UP000600865"/>
    </source>
</evidence>
<keyword evidence="2 5" id="KW-0812">Transmembrane</keyword>
<keyword evidence="4 5" id="KW-0472">Membrane</keyword>
<dbReference type="AlphaFoldDB" id="A0A918KRI7"/>
<evidence type="ECO:0000256" key="1">
    <source>
        <dbReference type="ARBA" id="ARBA00004141"/>
    </source>
</evidence>
<feature type="transmembrane region" description="Helical" evidence="5">
    <location>
        <begin position="90"/>
        <end position="111"/>
    </location>
</feature>
<name>A0A918KRI7_9PROT</name>
<protein>
    <submittedName>
        <fullName evidence="6">Membrane protein</fullName>
    </submittedName>
</protein>
<comment type="subcellular location">
    <subcellularLocation>
        <location evidence="1">Membrane</location>
        <topology evidence="1">Multi-pass membrane protein</topology>
    </subcellularLocation>
</comment>
<dbReference type="InterPro" id="IPR006214">
    <property type="entry name" value="Bax_inhibitor_1-related"/>
</dbReference>
<reference evidence="6 7" key="1">
    <citation type="journal article" date="2014" name="Int. J. Syst. Evol. Microbiol.">
        <title>Complete genome sequence of Corynebacterium casei LMG S-19264T (=DSM 44701T), isolated from a smear-ripened cheese.</title>
        <authorList>
            <consortium name="US DOE Joint Genome Institute (JGI-PGF)"/>
            <person name="Walter F."/>
            <person name="Albersmeier A."/>
            <person name="Kalinowski J."/>
            <person name="Ruckert C."/>
        </authorList>
    </citation>
    <scope>NUCLEOTIDE SEQUENCE [LARGE SCALE GENOMIC DNA]</scope>
    <source>
        <strain evidence="6 7">KCTC 23968</strain>
    </source>
</reference>
<evidence type="ECO:0000256" key="2">
    <source>
        <dbReference type="ARBA" id="ARBA00022692"/>
    </source>
</evidence>
<sequence length="244" mass="26122">MNQFDSTKVTGGAQTDLGLRTFLLGTYRYMAMAMAVTAVVAFFTGQAITNGVIPVSLIYNPITAIASFLIIVFGFGAVGKKLPSMSQGGVLAFLFGFAAFMGVLMSAYATAFFDPTIVAKIFFMTVAMFGALSLFGYTTKFNLSAVVKYAFAAFMGYVLIGLVGMFVPALSVFAGGTFGMIINIVALAAIAVITAWETQHLKRVYYAYANDASMQGKMQAFGAASLLLAFINMFQILMNLFGRE</sequence>
<dbReference type="Proteomes" id="UP000600865">
    <property type="component" value="Unassembled WGS sequence"/>
</dbReference>
<dbReference type="Pfam" id="PF01027">
    <property type="entry name" value="Bax1-I"/>
    <property type="match status" value="1"/>
</dbReference>
<evidence type="ECO:0000256" key="5">
    <source>
        <dbReference type="SAM" id="Phobius"/>
    </source>
</evidence>
<keyword evidence="3 5" id="KW-1133">Transmembrane helix</keyword>
<feature type="transmembrane region" description="Helical" evidence="5">
    <location>
        <begin position="58"/>
        <end position="78"/>
    </location>
</feature>
<dbReference type="RefSeq" id="WP_189586441.1">
    <property type="nucleotide sequence ID" value="NZ_BMYV01000003.1"/>
</dbReference>
<proteinExistence type="predicted"/>
<feature type="transmembrane region" description="Helical" evidence="5">
    <location>
        <begin position="220"/>
        <end position="241"/>
    </location>
</feature>